<reference evidence="2" key="1">
    <citation type="submission" date="2014-03" db="EMBL/GenBank/DDBJ databases">
        <authorList>
            <person name="Aksoy S."/>
            <person name="Warren W."/>
            <person name="Wilson R.K."/>
        </authorList>
    </citation>
    <scope>NUCLEOTIDE SEQUENCE [LARGE SCALE GENOMIC DNA]</scope>
    <source>
        <strain evidence="2">IAEA</strain>
    </source>
</reference>
<proteinExistence type="predicted"/>
<organism evidence="1 2">
    <name type="scientific">Glossina brevipalpis</name>
    <dbReference type="NCBI Taxonomy" id="37001"/>
    <lineage>
        <taxon>Eukaryota</taxon>
        <taxon>Metazoa</taxon>
        <taxon>Ecdysozoa</taxon>
        <taxon>Arthropoda</taxon>
        <taxon>Hexapoda</taxon>
        <taxon>Insecta</taxon>
        <taxon>Pterygota</taxon>
        <taxon>Neoptera</taxon>
        <taxon>Endopterygota</taxon>
        <taxon>Diptera</taxon>
        <taxon>Brachycera</taxon>
        <taxon>Muscomorpha</taxon>
        <taxon>Hippoboscoidea</taxon>
        <taxon>Glossinidae</taxon>
        <taxon>Glossina</taxon>
    </lineage>
</organism>
<dbReference type="VEuPathDB" id="VectorBase:GBRI002459"/>
<dbReference type="Proteomes" id="UP000091820">
    <property type="component" value="Unassembled WGS sequence"/>
</dbReference>
<evidence type="ECO:0000313" key="1">
    <source>
        <dbReference type="EnsemblMetazoa" id="GBRI002459-PA"/>
    </source>
</evidence>
<protein>
    <submittedName>
        <fullName evidence="1">Uncharacterized protein</fullName>
    </submittedName>
</protein>
<keyword evidence="2" id="KW-1185">Reference proteome</keyword>
<sequence length="62" mass="7164">MKNFMERKTKANQPVEHISAENTISKFLTRFKCVAVLRVVGVDGDYFLFFVLNLTLNLNNNN</sequence>
<dbReference type="AlphaFoldDB" id="A0A1A9W134"/>
<dbReference type="EnsemblMetazoa" id="GBRI002459-RA">
    <property type="protein sequence ID" value="GBRI002459-PA"/>
    <property type="gene ID" value="GBRI002459"/>
</dbReference>
<accession>A0A1A9W134</accession>
<evidence type="ECO:0000313" key="2">
    <source>
        <dbReference type="Proteomes" id="UP000091820"/>
    </source>
</evidence>
<name>A0A1A9W134_9MUSC</name>
<reference evidence="1" key="2">
    <citation type="submission" date="2020-05" db="UniProtKB">
        <authorList>
            <consortium name="EnsemblMetazoa"/>
        </authorList>
    </citation>
    <scope>IDENTIFICATION</scope>
    <source>
        <strain evidence="1">IAEA</strain>
    </source>
</reference>